<evidence type="ECO:0000313" key="3">
    <source>
        <dbReference type="Proteomes" id="UP000306050"/>
    </source>
</evidence>
<dbReference type="KEGG" id="sgra:EX895_005191"/>
<organism evidence="2 3">
    <name type="scientific">Sporisorium graminicola</name>
    <dbReference type="NCBI Taxonomy" id="280036"/>
    <lineage>
        <taxon>Eukaryota</taxon>
        <taxon>Fungi</taxon>
        <taxon>Dikarya</taxon>
        <taxon>Basidiomycota</taxon>
        <taxon>Ustilaginomycotina</taxon>
        <taxon>Ustilaginomycetes</taxon>
        <taxon>Ustilaginales</taxon>
        <taxon>Ustilaginaceae</taxon>
        <taxon>Sporisorium</taxon>
    </lineage>
</organism>
<dbReference type="GeneID" id="40728086"/>
<dbReference type="Proteomes" id="UP000306050">
    <property type="component" value="Chromosome SGRAM_6"/>
</dbReference>
<comment type="caution">
    <text evidence="2">The sequence shown here is derived from an EMBL/GenBank/DDBJ whole genome shotgun (WGS) entry which is preliminary data.</text>
</comment>
<reference evidence="2 3" key="1">
    <citation type="submission" date="2019-05" db="EMBL/GenBank/DDBJ databases">
        <title>Sporisorium graminicola CBS 10092 draft sequencing and annotation.</title>
        <authorList>
            <person name="Solano-Gonzalez S."/>
            <person name="Caddick M.X."/>
            <person name="Darby A."/>
        </authorList>
    </citation>
    <scope>NUCLEOTIDE SEQUENCE [LARGE SCALE GENOMIC DNA]</scope>
    <source>
        <strain evidence="2 3">CBS 10092</strain>
    </source>
</reference>
<dbReference type="OrthoDB" id="10393223at2759"/>
<gene>
    <name evidence="2" type="ORF">EX895_005191</name>
</gene>
<evidence type="ECO:0000313" key="2">
    <source>
        <dbReference type="EMBL" id="TKY85651.1"/>
    </source>
</evidence>
<protein>
    <recommendedName>
        <fullName evidence="4">Tyrosinase copper-binding domain-containing protein</fullName>
    </recommendedName>
</protein>
<dbReference type="RefSeq" id="XP_029737636.1">
    <property type="nucleotide sequence ID" value="XM_029885784.1"/>
</dbReference>
<keyword evidence="1" id="KW-0732">Signal</keyword>
<keyword evidence="3" id="KW-1185">Reference proteome</keyword>
<feature type="signal peptide" evidence="1">
    <location>
        <begin position="1"/>
        <end position="21"/>
    </location>
</feature>
<dbReference type="AlphaFoldDB" id="A0A4U7KMX8"/>
<name>A0A4U7KMX8_9BASI</name>
<accession>A0A4U7KMX8</accession>
<feature type="chain" id="PRO_5020965591" description="Tyrosinase copper-binding domain-containing protein" evidence="1">
    <location>
        <begin position="22"/>
        <end position="158"/>
    </location>
</feature>
<evidence type="ECO:0008006" key="4">
    <source>
        <dbReference type="Google" id="ProtNLM"/>
    </source>
</evidence>
<sequence>MHLSFFTVIAIWLLRAMHVKANMPQVVTQFDETKALWEAFSNMKGLPGKFQTERLKPFPVHYWHNFLQNHGEGVVNEVERGQGAYAMFNKLKKFAKSPGSEAFFQLHHPLTQKAGGQLIEAYAKHRIDNPHVYAVADHLQLPDENLLIYDKTGPSRSS</sequence>
<dbReference type="EMBL" id="SRRM01000019">
    <property type="protein sequence ID" value="TKY85651.1"/>
    <property type="molecule type" value="Genomic_DNA"/>
</dbReference>
<proteinExistence type="predicted"/>
<evidence type="ECO:0000256" key="1">
    <source>
        <dbReference type="SAM" id="SignalP"/>
    </source>
</evidence>